<reference evidence="3 4" key="1">
    <citation type="journal article" date="2014" name="PLoS ONE">
        <title>How to Kill the Honey Bee Larva: Genomic Potential and Virulence Mechanisms of Paenibacillus larvae.</title>
        <authorList>
            <person name="Djukic M."/>
            <person name="Brzuszkiewicz E."/>
            <person name="Funfhaus A."/>
            <person name="Voss J."/>
            <person name="Gollnow K."/>
            <person name="Poppinga L."/>
            <person name="Liesegang H."/>
            <person name="Garcia-Gonzalez E."/>
            <person name="Genersch E."/>
            <person name="Daniel R."/>
        </authorList>
    </citation>
    <scope>NUCLEOTIDE SEQUENCE [LARGE SCALE GENOMIC DNA]</scope>
    <source>
        <strain evidence="3 4">DSM 25430</strain>
    </source>
</reference>
<dbReference type="PATRIC" id="fig|697284.3.peg.1664"/>
<dbReference type="HOGENOM" id="CLU_038716_5_1_9"/>
<dbReference type="InterPro" id="IPR050282">
    <property type="entry name" value="Cycloisomerase_2"/>
</dbReference>
<dbReference type="AlphaFoldDB" id="V9W6H7"/>
<name>V9W6H7_9BACL</name>
<evidence type="ECO:0000313" key="3">
    <source>
        <dbReference type="EMBL" id="AHD05549.1"/>
    </source>
</evidence>
<keyword evidence="4" id="KW-1185">Reference proteome</keyword>
<organism evidence="3 4">
    <name type="scientific">Paenibacillus larvae subsp. larvae DSM 25430</name>
    <dbReference type="NCBI Taxonomy" id="697284"/>
    <lineage>
        <taxon>Bacteria</taxon>
        <taxon>Bacillati</taxon>
        <taxon>Bacillota</taxon>
        <taxon>Bacilli</taxon>
        <taxon>Bacillales</taxon>
        <taxon>Paenibacillaceae</taxon>
        <taxon>Paenibacillus</taxon>
    </lineage>
</organism>
<dbReference type="KEGG" id="plv:ERIC2_c17340"/>
<evidence type="ECO:0000313" key="4">
    <source>
        <dbReference type="Proteomes" id="UP000029431"/>
    </source>
</evidence>
<dbReference type="Proteomes" id="UP000029431">
    <property type="component" value="Chromosome"/>
</dbReference>
<dbReference type="EMBL" id="CP003355">
    <property type="protein sequence ID" value="AHD05549.1"/>
    <property type="molecule type" value="Genomic_DNA"/>
</dbReference>
<dbReference type="eggNOG" id="COG2706">
    <property type="taxonomic scope" value="Bacteria"/>
</dbReference>
<dbReference type="InterPro" id="IPR015943">
    <property type="entry name" value="WD40/YVTN_repeat-like_dom_sf"/>
</dbReference>
<proteinExistence type="inferred from homology"/>
<dbReference type="InterPro" id="IPR011048">
    <property type="entry name" value="Haem_d1_sf"/>
</dbReference>
<evidence type="ECO:0000256" key="2">
    <source>
        <dbReference type="SAM" id="MobiDB-lite"/>
    </source>
</evidence>
<dbReference type="PANTHER" id="PTHR30344:SF1">
    <property type="entry name" value="6-PHOSPHOGLUCONOLACTONASE"/>
    <property type="match status" value="1"/>
</dbReference>
<feature type="region of interest" description="Disordered" evidence="2">
    <location>
        <begin position="153"/>
        <end position="172"/>
    </location>
</feature>
<dbReference type="SUPFAM" id="SSF51004">
    <property type="entry name" value="C-terminal (heme d1) domain of cytochrome cd1-nitrite reductase"/>
    <property type="match status" value="1"/>
</dbReference>
<dbReference type="InterPro" id="IPR019405">
    <property type="entry name" value="Lactonase_7-beta_prop"/>
</dbReference>
<dbReference type="GO" id="GO:0005829">
    <property type="term" value="C:cytosol"/>
    <property type="evidence" value="ECO:0007669"/>
    <property type="project" value="TreeGrafter"/>
</dbReference>
<dbReference type="Pfam" id="PF10282">
    <property type="entry name" value="Lactonase"/>
    <property type="match status" value="1"/>
</dbReference>
<dbReference type="FunFam" id="2.130.10.10:FF:000306">
    <property type="entry name" value="3-carboxymuconate cyclase"/>
    <property type="match status" value="1"/>
</dbReference>
<gene>
    <name evidence="3" type="ORF">ERIC2_c17340</name>
</gene>
<evidence type="ECO:0000256" key="1">
    <source>
        <dbReference type="ARBA" id="ARBA00005564"/>
    </source>
</evidence>
<sequence length="388" mass="42780">MSEGVEMNPMNKNGKQLFVFVGSYAEPNEAGIKVYAFHKENGTLTLLDEVYGLKNPTFLNIDAPNRRLYSIAETVIGEGKKAGEAAAFSIDPEMGRLTELNRVLTTDATTCHIQRDEANRYLVVASYHGGKVGLVSLSEDGRVGELLDVQQHVGHGSNPERQDRPHPHSSFFSPDERYLFVPDLGIDRICTYTIDSDRHVLQLHGETKTHPGAGPRHMTFHPNGSYAYVINEVDSTITAFRYAANTGELREIATISTIPEEFAGENTCAEIVTSRDGRFLYGSNRGHDSIAVYAINEQTGALTLVEHVSTEGEHPRHFALIPDGTHMIVANRDTNNIVTFCVDQETGKLKSTGHSVSTSKPVCIQPFYLLAENTLDFNRVDKSASVKV</sequence>
<protein>
    <submittedName>
        <fullName evidence="3">6-phosphogluconolactonase-like protein</fullName>
    </submittedName>
</protein>
<accession>V9W6H7</accession>
<comment type="similarity">
    <text evidence="1">Belongs to the cycloisomerase 2 family.</text>
</comment>
<dbReference type="Gene3D" id="2.130.10.10">
    <property type="entry name" value="YVTN repeat-like/Quinoprotein amine dehydrogenase"/>
    <property type="match status" value="1"/>
</dbReference>
<dbReference type="GO" id="GO:0017057">
    <property type="term" value="F:6-phosphogluconolactonase activity"/>
    <property type="evidence" value="ECO:0007669"/>
    <property type="project" value="TreeGrafter"/>
</dbReference>
<dbReference type="PANTHER" id="PTHR30344">
    <property type="entry name" value="6-PHOSPHOGLUCONOLACTONASE-RELATED"/>
    <property type="match status" value="1"/>
</dbReference>